<evidence type="ECO:0000256" key="1">
    <source>
        <dbReference type="SAM" id="Phobius"/>
    </source>
</evidence>
<keyword evidence="3" id="KW-1185">Reference proteome</keyword>
<feature type="transmembrane region" description="Helical" evidence="1">
    <location>
        <begin position="49"/>
        <end position="69"/>
    </location>
</feature>
<keyword evidence="1" id="KW-1133">Transmembrane helix</keyword>
<gene>
    <name evidence="2" type="ORF">GGR05_004328</name>
</gene>
<protein>
    <submittedName>
        <fullName evidence="2">Uncharacterized protein</fullName>
    </submittedName>
</protein>
<name>A0A7W6C488_9HYPH</name>
<reference evidence="2 3" key="1">
    <citation type="submission" date="2020-08" db="EMBL/GenBank/DDBJ databases">
        <title>Genomic Encyclopedia of Type Strains, Phase IV (KMG-IV): sequencing the most valuable type-strain genomes for metagenomic binning, comparative biology and taxonomic classification.</title>
        <authorList>
            <person name="Goeker M."/>
        </authorList>
    </citation>
    <scope>NUCLEOTIDE SEQUENCE [LARGE SCALE GENOMIC DNA]</scope>
    <source>
        <strain evidence="2 3">DSM 25024</strain>
    </source>
</reference>
<dbReference type="Proteomes" id="UP000531216">
    <property type="component" value="Unassembled WGS sequence"/>
</dbReference>
<accession>A0A7W6C488</accession>
<dbReference type="OrthoDB" id="7872860at2"/>
<keyword evidence="1" id="KW-0812">Transmembrane</keyword>
<evidence type="ECO:0000313" key="3">
    <source>
        <dbReference type="Proteomes" id="UP000531216"/>
    </source>
</evidence>
<dbReference type="EMBL" id="JACIDO010000019">
    <property type="protein sequence ID" value="MBB3938157.1"/>
    <property type="molecule type" value="Genomic_DNA"/>
</dbReference>
<dbReference type="AlphaFoldDB" id="A0A7W6C488"/>
<comment type="caution">
    <text evidence="2">The sequence shown here is derived from an EMBL/GenBank/DDBJ whole genome shotgun (WGS) entry which is preliminary data.</text>
</comment>
<sequence>MFFTSVGRVLAFITVTFGGMRLVSGVGVAINGTPEAAARYLGSATSGAAIDQGIMTIGIGIALGILTDISRSLRR</sequence>
<organism evidence="2 3">
    <name type="scientific">Aureimonas phyllosphaerae</name>
    <dbReference type="NCBI Taxonomy" id="1166078"/>
    <lineage>
        <taxon>Bacteria</taxon>
        <taxon>Pseudomonadati</taxon>
        <taxon>Pseudomonadota</taxon>
        <taxon>Alphaproteobacteria</taxon>
        <taxon>Hyphomicrobiales</taxon>
        <taxon>Aurantimonadaceae</taxon>
        <taxon>Aureimonas</taxon>
    </lineage>
</organism>
<keyword evidence="1" id="KW-0472">Membrane</keyword>
<evidence type="ECO:0000313" key="2">
    <source>
        <dbReference type="EMBL" id="MBB3938157.1"/>
    </source>
</evidence>
<dbReference type="RefSeq" id="WP_090966495.1">
    <property type="nucleotide sequence ID" value="NZ_FOOA01000030.1"/>
</dbReference>
<proteinExistence type="predicted"/>